<evidence type="ECO:0000313" key="3">
    <source>
        <dbReference type="EMBL" id="MCT7357998.1"/>
    </source>
</evidence>
<dbReference type="RefSeq" id="WP_260974924.1">
    <property type="nucleotide sequence ID" value="NZ_JAOANI010000012.1"/>
</dbReference>
<feature type="compositionally biased region" description="Basic residues" evidence="1">
    <location>
        <begin position="135"/>
        <end position="149"/>
    </location>
</feature>
<protein>
    <submittedName>
        <fullName evidence="3">HEPN domain-containing protein</fullName>
    </submittedName>
</protein>
<sequence>MRFSTNAYNVWKVESQAIFDFSVLVSYSVPSLKMQISLLEKGKIQSLPRPDYYRSTKEGYYSSDNLREGLKRRASTYKQQTSSYMLLSLFSHFEAFVVDVIRELFEFHGGVDKFITNYNKSVKKSFEVGNQNSNSKRKLTGNRKPQRRPQYHEISRNLSDSGYMFPNELLSGYGIKMLNKKLGDLKSKEIPEILMDCFHIDFSDDEVREFHNLRDLRNSIAHGRPPSLNIKSVTEKNQALIGMAKKIDAHLSENFFIFNEFR</sequence>
<organism evidence="3 4">
    <name type="scientific">Thalassolituus pacificus</name>
    <dbReference type="NCBI Taxonomy" id="2975440"/>
    <lineage>
        <taxon>Bacteria</taxon>
        <taxon>Pseudomonadati</taxon>
        <taxon>Pseudomonadota</taxon>
        <taxon>Gammaproteobacteria</taxon>
        <taxon>Oceanospirillales</taxon>
        <taxon>Oceanospirillaceae</taxon>
        <taxon>Thalassolituus</taxon>
    </lineage>
</organism>
<gene>
    <name evidence="3" type="ORF">NYR02_03045</name>
</gene>
<reference evidence="3" key="1">
    <citation type="journal article" date="2022" name="Front. Microbiol.">
        <title>Genome-based taxonomic rearrangement of Oceanobacter-related bacteria including the description of Thalassolituus hydrocarbonoclasticus sp. nov. and Thalassolituus pacificus sp. nov. and emended description of the genus Thalassolituus.</title>
        <authorList>
            <person name="Dong C."/>
            <person name="Wei L."/>
            <person name="Wang J."/>
            <person name="Lai Q."/>
            <person name="Huang Z."/>
            <person name="Shao Z."/>
        </authorList>
    </citation>
    <scope>NUCLEOTIDE SEQUENCE</scope>
    <source>
        <strain evidence="3">59MF3M-4</strain>
    </source>
</reference>
<feature type="region of interest" description="Disordered" evidence="1">
    <location>
        <begin position="129"/>
        <end position="150"/>
    </location>
</feature>
<dbReference type="InterPro" id="IPR041519">
    <property type="entry name" value="HEPN_RiboL-PSP"/>
</dbReference>
<dbReference type="Proteomes" id="UP001147830">
    <property type="component" value="Unassembled WGS sequence"/>
</dbReference>
<evidence type="ECO:0000313" key="4">
    <source>
        <dbReference type="Proteomes" id="UP001147830"/>
    </source>
</evidence>
<feature type="domain" description="RiboL-PSP-HEPN" evidence="2">
    <location>
        <begin position="83"/>
        <end position="252"/>
    </location>
</feature>
<evidence type="ECO:0000256" key="1">
    <source>
        <dbReference type="SAM" id="MobiDB-lite"/>
    </source>
</evidence>
<name>A0A9X2WCU2_9GAMM</name>
<proteinExistence type="predicted"/>
<reference evidence="3" key="2">
    <citation type="submission" date="2022-08" db="EMBL/GenBank/DDBJ databases">
        <authorList>
            <person name="Dong C."/>
        </authorList>
    </citation>
    <scope>NUCLEOTIDE SEQUENCE</scope>
    <source>
        <strain evidence="3">59MF3M-4</strain>
    </source>
</reference>
<dbReference type="EMBL" id="JAOANI010000012">
    <property type="protein sequence ID" value="MCT7357998.1"/>
    <property type="molecule type" value="Genomic_DNA"/>
</dbReference>
<evidence type="ECO:0000259" key="2">
    <source>
        <dbReference type="Pfam" id="PF18735"/>
    </source>
</evidence>
<comment type="caution">
    <text evidence="3">The sequence shown here is derived from an EMBL/GenBank/DDBJ whole genome shotgun (WGS) entry which is preliminary data.</text>
</comment>
<accession>A0A9X2WCU2</accession>
<dbReference type="AlphaFoldDB" id="A0A9X2WCU2"/>
<keyword evidence="4" id="KW-1185">Reference proteome</keyword>
<dbReference type="Pfam" id="PF18735">
    <property type="entry name" value="HEPN_RiboL-PSP"/>
    <property type="match status" value="1"/>
</dbReference>